<comment type="caution">
    <text evidence="2">The sequence shown here is derived from an EMBL/GenBank/DDBJ whole genome shotgun (WGS) entry which is preliminary data.</text>
</comment>
<feature type="compositionally biased region" description="Low complexity" evidence="1">
    <location>
        <begin position="743"/>
        <end position="784"/>
    </location>
</feature>
<feature type="region of interest" description="Disordered" evidence="1">
    <location>
        <begin position="802"/>
        <end position="823"/>
    </location>
</feature>
<reference evidence="2" key="1">
    <citation type="journal article" date="2023" name="Mol. Phylogenet. Evol.">
        <title>Genome-scale phylogeny and comparative genomics of the fungal order Sordariales.</title>
        <authorList>
            <person name="Hensen N."/>
            <person name="Bonometti L."/>
            <person name="Westerberg I."/>
            <person name="Brannstrom I.O."/>
            <person name="Guillou S."/>
            <person name="Cros-Aarteil S."/>
            <person name="Calhoun S."/>
            <person name="Haridas S."/>
            <person name="Kuo A."/>
            <person name="Mondo S."/>
            <person name="Pangilinan J."/>
            <person name="Riley R."/>
            <person name="LaButti K."/>
            <person name="Andreopoulos B."/>
            <person name="Lipzen A."/>
            <person name="Chen C."/>
            <person name="Yan M."/>
            <person name="Daum C."/>
            <person name="Ng V."/>
            <person name="Clum A."/>
            <person name="Steindorff A."/>
            <person name="Ohm R.A."/>
            <person name="Martin F."/>
            <person name="Silar P."/>
            <person name="Natvig D.O."/>
            <person name="Lalanne C."/>
            <person name="Gautier V."/>
            <person name="Ament-Velasquez S.L."/>
            <person name="Kruys A."/>
            <person name="Hutchinson M.I."/>
            <person name="Powell A.J."/>
            <person name="Barry K."/>
            <person name="Miller A.N."/>
            <person name="Grigoriev I.V."/>
            <person name="Debuchy R."/>
            <person name="Gladieux P."/>
            <person name="Hiltunen Thoren M."/>
            <person name="Johannesson H."/>
        </authorList>
    </citation>
    <scope>NUCLEOTIDE SEQUENCE</scope>
    <source>
        <strain evidence="2">PSN293</strain>
    </source>
</reference>
<organism evidence="2 3">
    <name type="scientific">Rhypophila decipiens</name>
    <dbReference type="NCBI Taxonomy" id="261697"/>
    <lineage>
        <taxon>Eukaryota</taxon>
        <taxon>Fungi</taxon>
        <taxon>Dikarya</taxon>
        <taxon>Ascomycota</taxon>
        <taxon>Pezizomycotina</taxon>
        <taxon>Sordariomycetes</taxon>
        <taxon>Sordariomycetidae</taxon>
        <taxon>Sordariales</taxon>
        <taxon>Naviculisporaceae</taxon>
        <taxon>Rhypophila</taxon>
    </lineage>
</organism>
<feature type="compositionally biased region" description="Basic residues" evidence="1">
    <location>
        <begin position="11"/>
        <end position="23"/>
    </location>
</feature>
<sequence>MECEPPDRDSLHRRHSHYSRRRQSRDEDHAGHHDFHNWAVKRVRFRTCSSPPPPHPSLRYGFQKLSLRDDHDDEYSTWDKPVVFAPEEASYRPQRWLEKLEKLEAQIVTGSAQPGPTLFEPIPASHSLHVQREELHRLRPVLIGVRENLRTLQQAHYCSQSINMLVLEKDRKDVVRLVDLTISAIREFIAEAIQFIDHDDIVHLSTTGRLLGRCVNILAWMEIRPRVLQQFRLDEMGRGSVRSTDYYERVWSRGIVTSALIHALRATAYTLDIAVVSFVGAHLEPFDEVYFKYDHRHHHHDRRQEFYKIPCDEHVTSSIILCPRYFDCLSGFLGKNPAWVLETHENGQPLYVGRLLYLRTSPEQLANVWGPLWRAETRERGGASRFMLSKGFLVGWHHSSAVDPPLKAEEYLCHWTNNPTVLTENTKSAAGLPRYVNIKYLLIGAHTIPEPQKKQHLALELNKHCPTTSTEIYHKLQEHHELTKLGTHFAEWYLGPSNMPISVDPPGGFLGYGTELVFKRRQGTSCREAVCSKLVAQPWKYLGLLADLYGISISGCTGNARRDRLLDVILSPTMREFVGCQLPWVLESDKWYHFRDLMLWHSSESNRRAPDYVHISKHTTESQRYDYARYLKLSIGAIKDLPIHSASDHVDALFAYHGSEYQVSISQGESECGWLGLLNDSLTAFSAPIVKVSSCLECRPGGMFCHHYHDHHFHHRRPPRTSSNTLDVGDDHYYLAPPRTSGRSPSVVSTLSTSSRRSSFSVASGASRSRSRISQGSSHGHASHGYGTVLETTILVNPHALPAPLSTQHAGTSPRPRSRNYYNDKYHGKYHDWNYMEYMDWKHPDRRSSHSAVSETSETMMQSYPKGTIIDLGDAGELKVLGHLTVIVAHRGRGAAGVHIRGESKSRARSRSRSRRRKQEEEDEEVILIVERRRPKERSPRTVKYFLEKVHNPVVLREFHHDELVRLDDMAGHTGCVRHGYAYIRTKHGEDEDDDEAVIMDEEEEDIERGRERLAMKDGHMDRVSEVEEEYEIDIENDGEGRATRTVTTHRVYPGLRLRWPGRLLHMLVVSDVHDGLISEWVRDLEVDE</sequence>
<feature type="compositionally biased region" description="Basic and acidic residues" evidence="1">
    <location>
        <begin position="1"/>
        <end position="10"/>
    </location>
</feature>
<evidence type="ECO:0000313" key="3">
    <source>
        <dbReference type="Proteomes" id="UP001301769"/>
    </source>
</evidence>
<feature type="region of interest" description="Disordered" evidence="1">
    <location>
        <begin position="1"/>
        <end position="30"/>
    </location>
</feature>
<feature type="region of interest" description="Disordered" evidence="1">
    <location>
        <begin position="895"/>
        <end position="923"/>
    </location>
</feature>
<proteinExistence type="predicted"/>
<evidence type="ECO:0000256" key="1">
    <source>
        <dbReference type="SAM" id="MobiDB-lite"/>
    </source>
</evidence>
<reference evidence="2" key="2">
    <citation type="submission" date="2023-05" db="EMBL/GenBank/DDBJ databases">
        <authorList>
            <consortium name="Lawrence Berkeley National Laboratory"/>
            <person name="Steindorff A."/>
            <person name="Hensen N."/>
            <person name="Bonometti L."/>
            <person name="Westerberg I."/>
            <person name="Brannstrom I.O."/>
            <person name="Guillou S."/>
            <person name="Cros-Aarteil S."/>
            <person name="Calhoun S."/>
            <person name="Haridas S."/>
            <person name="Kuo A."/>
            <person name="Mondo S."/>
            <person name="Pangilinan J."/>
            <person name="Riley R."/>
            <person name="Labutti K."/>
            <person name="Andreopoulos B."/>
            <person name="Lipzen A."/>
            <person name="Chen C."/>
            <person name="Yanf M."/>
            <person name="Daum C."/>
            <person name="Ng V."/>
            <person name="Clum A."/>
            <person name="Ohm R."/>
            <person name="Martin F."/>
            <person name="Silar P."/>
            <person name="Natvig D."/>
            <person name="Lalanne C."/>
            <person name="Gautier V."/>
            <person name="Ament-Velasquez S.L."/>
            <person name="Kruys A."/>
            <person name="Hutchinson M.I."/>
            <person name="Powell A.J."/>
            <person name="Barry K."/>
            <person name="Miller A.N."/>
            <person name="Grigoriev I.V."/>
            <person name="Debuchy R."/>
            <person name="Gladieux P."/>
            <person name="Thoren M.H."/>
            <person name="Johannesson H."/>
        </authorList>
    </citation>
    <scope>NUCLEOTIDE SEQUENCE</scope>
    <source>
        <strain evidence="2">PSN293</strain>
    </source>
</reference>
<accession>A0AAN6Y8W1</accession>
<name>A0AAN6Y8W1_9PEZI</name>
<evidence type="ECO:0000313" key="2">
    <source>
        <dbReference type="EMBL" id="KAK4214589.1"/>
    </source>
</evidence>
<feature type="compositionally biased region" description="Basic residues" evidence="1">
    <location>
        <begin position="907"/>
        <end position="917"/>
    </location>
</feature>
<feature type="region of interest" description="Disordered" evidence="1">
    <location>
        <begin position="714"/>
        <end position="784"/>
    </location>
</feature>
<keyword evidence="3" id="KW-1185">Reference proteome</keyword>
<protein>
    <submittedName>
        <fullName evidence="2">Uncharacterized protein</fullName>
    </submittedName>
</protein>
<dbReference type="Proteomes" id="UP001301769">
    <property type="component" value="Unassembled WGS sequence"/>
</dbReference>
<dbReference type="AlphaFoldDB" id="A0AAN6Y8W1"/>
<gene>
    <name evidence="2" type="ORF">QBC37DRAFT_420877</name>
</gene>
<dbReference type="EMBL" id="MU858091">
    <property type="protein sequence ID" value="KAK4214589.1"/>
    <property type="molecule type" value="Genomic_DNA"/>
</dbReference>